<dbReference type="Pfam" id="PF02481">
    <property type="entry name" value="DNA_processg_A"/>
    <property type="match status" value="1"/>
</dbReference>
<accession>A0ABU0ZE33</accession>
<keyword evidence="3" id="KW-1185">Reference proteome</keyword>
<evidence type="ECO:0000313" key="3">
    <source>
        <dbReference type="Proteomes" id="UP001230908"/>
    </source>
</evidence>
<feature type="domain" description="Smf/DprA SLOG" evidence="1">
    <location>
        <begin position="6"/>
        <end position="152"/>
    </location>
</feature>
<dbReference type="InterPro" id="IPR057666">
    <property type="entry name" value="DrpA_SLOG"/>
</dbReference>
<dbReference type="Proteomes" id="UP001230908">
    <property type="component" value="Unassembled WGS sequence"/>
</dbReference>
<protein>
    <submittedName>
        <fullName evidence="2">DNA-processing protein DprA</fullName>
    </submittedName>
</protein>
<dbReference type="EMBL" id="JAVHUY010000007">
    <property type="protein sequence ID" value="MDQ7904686.1"/>
    <property type="molecule type" value="Genomic_DNA"/>
</dbReference>
<organism evidence="2 3">
    <name type="scientific">Phytohabitans maris</name>
    <dbReference type="NCBI Taxonomy" id="3071409"/>
    <lineage>
        <taxon>Bacteria</taxon>
        <taxon>Bacillati</taxon>
        <taxon>Actinomycetota</taxon>
        <taxon>Actinomycetes</taxon>
        <taxon>Micromonosporales</taxon>
        <taxon>Micromonosporaceae</taxon>
    </lineage>
</organism>
<dbReference type="RefSeq" id="WP_308711957.1">
    <property type="nucleotide sequence ID" value="NZ_JAVHUY010000007.1"/>
</dbReference>
<reference evidence="2 3" key="1">
    <citation type="submission" date="2023-08" db="EMBL/GenBank/DDBJ databases">
        <title>Phytohabitans sansha sp. nov., isolated from marine sediment.</title>
        <authorList>
            <person name="Zhao Y."/>
            <person name="Yi K."/>
        </authorList>
    </citation>
    <scope>NUCLEOTIDE SEQUENCE [LARGE SCALE GENOMIC DNA]</scope>
    <source>
        <strain evidence="2 3">ZYX-F-186</strain>
    </source>
</reference>
<gene>
    <name evidence="2" type="ORF">RB614_09150</name>
</gene>
<name>A0ABU0ZE33_9ACTN</name>
<evidence type="ECO:0000313" key="2">
    <source>
        <dbReference type="EMBL" id="MDQ7904686.1"/>
    </source>
</evidence>
<dbReference type="SUPFAM" id="SSF102405">
    <property type="entry name" value="MCP/YpsA-like"/>
    <property type="match status" value="1"/>
</dbReference>
<evidence type="ECO:0000259" key="1">
    <source>
        <dbReference type="Pfam" id="PF02481"/>
    </source>
</evidence>
<dbReference type="Gene3D" id="3.40.50.450">
    <property type="match status" value="1"/>
</dbReference>
<proteinExistence type="predicted"/>
<comment type="caution">
    <text evidence="2">The sequence shown here is derived from an EMBL/GenBank/DDBJ whole genome shotgun (WGS) entry which is preliminary data.</text>
</comment>
<sequence length="153" mass="17112">MTTVVISGSRRTGNRDQDEFDQIFDYFLSPFTDDEEACVFVGGAVGIDSLSLTWLVSHTPARLVIAAPGKVSRQPREAQAAIALAERSGRAQIVELDHPRFPSTEAYHARNRWMVDRAQLLIAFPLGDDPKSGTWFTIRYAAEQRKPRLIVPI</sequence>